<evidence type="ECO:0000256" key="11">
    <source>
        <dbReference type="ARBA" id="ARBA00023225"/>
    </source>
</evidence>
<dbReference type="SMART" id="SM00962">
    <property type="entry name" value="SRP54"/>
    <property type="match status" value="1"/>
</dbReference>
<keyword evidence="10" id="KW-0472">Membrane</keyword>
<evidence type="ECO:0000256" key="5">
    <source>
        <dbReference type="ARBA" id="ARBA00022475"/>
    </source>
</evidence>
<keyword evidence="18" id="KW-1185">Reference proteome</keyword>
<dbReference type="PANTHER" id="PTHR43134:SF3">
    <property type="entry name" value="FLAGELLAR BIOSYNTHESIS PROTEIN FLHF"/>
    <property type="match status" value="1"/>
</dbReference>
<dbReference type="CDD" id="cd17873">
    <property type="entry name" value="FlhF"/>
    <property type="match status" value="1"/>
</dbReference>
<accession>A0A495ABW7</accession>
<evidence type="ECO:0000256" key="4">
    <source>
        <dbReference type="ARBA" id="ARBA00022448"/>
    </source>
</evidence>
<keyword evidence="8" id="KW-0653">Protein transport</keyword>
<evidence type="ECO:0000256" key="8">
    <source>
        <dbReference type="ARBA" id="ARBA00022927"/>
    </source>
</evidence>
<dbReference type="PANTHER" id="PTHR43134">
    <property type="entry name" value="SIGNAL RECOGNITION PARTICLE RECEPTOR SUBUNIT ALPHA"/>
    <property type="match status" value="1"/>
</dbReference>
<dbReference type="EMBL" id="RBZP01000001">
    <property type="protein sequence ID" value="RKQ37501.1"/>
    <property type="molecule type" value="Genomic_DNA"/>
</dbReference>
<dbReference type="InterPro" id="IPR047040">
    <property type="entry name" value="FlhF__GTPase_dom"/>
</dbReference>
<evidence type="ECO:0000313" key="17">
    <source>
        <dbReference type="EMBL" id="RKQ37501.1"/>
    </source>
</evidence>
<comment type="subcellular location">
    <subcellularLocation>
        <location evidence="1">Cell membrane</location>
        <topology evidence="1">Peripheral membrane protein</topology>
        <orientation evidence="1">Cytoplasmic side</orientation>
    </subcellularLocation>
</comment>
<evidence type="ECO:0000256" key="13">
    <source>
        <dbReference type="NCBIfam" id="TIGR03499"/>
    </source>
</evidence>
<dbReference type="GO" id="GO:0044781">
    <property type="term" value="P:bacterial-type flagellum organization"/>
    <property type="evidence" value="ECO:0007669"/>
    <property type="project" value="UniProtKB-UniRule"/>
</dbReference>
<name>A0A495ABW7_9BACI</name>
<dbReference type="GO" id="GO:0005886">
    <property type="term" value="C:plasma membrane"/>
    <property type="evidence" value="ECO:0007669"/>
    <property type="project" value="UniProtKB-SubCell"/>
</dbReference>
<feature type="domain" description="SRP54-type proteins GTP-binding" evidence="16">
    <location>
        <begin position="177"/>
        <end position="368"/>
    </location>
</feature>
<keyword evidence="17" id="KW-0282">Flagellum</keyword>
<keyword evidence="7" id="KW-1005">Bacterial flagellum biogenesis</keyword>
<organism evidence="17 18">
    <name type="scientific">Oceanobacillus halophilus</name>
    <dbReference type="NCBI Taxonomy" id="930130"/>
    <lineage>
        <taxon>Bacteria</taxon>
        <taxon>Bacillati</taxon>
        <taxon>Bacillota</taxon>
        <taxon>Bacilli</taxon>
        <taxon>Bacillales</taxon>
        <taxon>Bacillaceae</taxon>
        <taxon>Oceanobacillus</taxon>
    </lineage>
</organism>
<evidence type="ECO:0000256" key="1">
    <source>
        <dbReference type="ARBA" id="ARBA00004413"/>
    </source>
</evidence>
<dbReference type="FunFam" id="3.40.50.300:FF:000695">
    <property type="entry name" value="Flagellar biosynthesis regulator FlhF"/>
    <property type="match status" value="1"/>
</dbReference>
<dbReference type="InterPro" id="IPR003593">
    <property type="entry name" value="AAA+_ATPase"/>
</dbReference>
<dbReference type="Gene3D" id="1.20.120.1380">
    <property type="entry name" value="Flagellar FlhF biosynthesis protein, N domain"/>
    <property type="match status" value="1"/>
</dbReference>
<dbReference type="SMART" id="SM00382">
    <property type="entry name" value="AAA"/>
    <property type="match status" value="1"/>
</dbReference>
<dbReference type="RefSeq" id="WP_121202581.1">
    <property type="nucleotide sequence ID" value="NZ_RBZP01000001.1"/>
</dbReference>
<proteinExistence type="inferred from homology"/>
<dbReference type="GO" id="GO:0005047">
    <property type="term" value="F:signal recognition particle binding"/>
    <property type="evidence" value="ECO:0007669"/>
    <property type="project" value="TreeGrafter"/>
</dbReference>
<feature type="domain" description="AAA+ ATPase" evidence="15">
    <location>
        <begin position="176"/>
        <end position="322"/>
    </location>
</feature>
<evidence type="ECO:0000256" key="12">
    <source>
        <dbReference type="ARBA" id="ARBA00025337"/>
    </source>
</evidence>
<keyword evidence="17" id="KW-0966">Cell projection</keyword>
<dbReference type="NCBIfam" id="TIGR03499">
    <property type="entry name" value="FlhF"/>
    <property type="match status" value="1"/>
</dbReference>
<reference evidence="17 18" key="1">
    <citation type="journal article" date="2016" name="Int. J. Syst. Evol. Microbiol.">
        <title>Oceanobacillus halophilus sp. nov., a novel moderately halophilic bacterium from a hypersaline lake.</title>
        <authorList>
            <person name="Amoozegar M.A."/>
            <person name="Bagheri M."/>
            <person name="Makhdoumi A."/>
            <person name="Nikou M.M."/>
            <person name="Fazeli S.A.S."/>
            <person name="Schumann P."/>
            <person name="Sproer C."/>
            <person name="Sanchez-Porro C."/>
            <person name="Ventosa A."/>
        </authorList>
    </citation>
    <scope>NUCLEOTIDE SEQUENCE [LARGE SCALE GENOMIC DNA]</scope>
    <source>
        <strain evidence="17 18">DSM 23996</strain>
    </source>
</reference>
<dbReference type="GO" id="GO:0006614">
    <property type="term" value="P:SRP-dependent cotranslational protein targeting to membrane"/>
    <property type="evidence" value="ECO:0007669"/>
    <property type="project" value="UniProtKB-UniRule"/>
</dbReference>
<keyword evidence="17" id="KW-0969">Cilium</keyword>
<dbReference type="Gene3D" id="3.40.50.300">
    <property type="entry name" value="P-loop containing nucleotide triphosphate hydrolases"/>
    <property type="match status" value="1"/>
</dbReference>
<evidence type="ECO:0000259" key="16">
    <source>
        <dbReference type="SMART" id="SM00962"/>
    </source>
</evidence>
<dbReference type="SUPFAM" id="SSF52540">
    <property type="entry name" value="P-loop containing nucleoside triphosphate hydrolases"/>
    <property type="match status" value="1"/>
</dbReference>
<gene>
    <name evidence="17" type="primary">flhF</name>
    <name evidence="17" type="ORF">D8M06_01460</name>
</gene>
<dbReference type="Pfam" id="PF00448">
    <property type="entry name" value="SRP54"/>
    <property type="match status" value="1"/>
</dbReference>
<keyword evidence="6" id="KW-0547">Nucleotide-binding</keyword>
<feature type="region of interest" description="Disordered" evidence="14">
    <location>
        <begin position="61"/>
        <end position="84"/>
    </location>
</feature>
<keyword evidence="9" id="KW-0342">GTP-binding</keyword>
<dbReference type="AlphaFoldDB" id="A0A495ABW7"/>
<dbReference type="Proteomes" id="UP000269301">
    <property type="component" value="Unassembled WGS sequence"/>
</dbReference>
<dbReference type="GO" id="GO:0003924">
    <property type="term" value="F:GTPase activity"/>
    <property type="evidence" value="ECO:0007669"/>
    <property type="project" value="UniProtKB-UniRule"/>
</dbReference>
<sequence length="373" mass="42091">MKIKKYIAPTMPEAMKQIRRELGSDAVILNSKQIQQGGFLGLFKKKKIEVVAALDPHPLPTKSEKISESSLTDGMKGKQKTNSQDDILKEIKQLKKLMEVQSNQSSNNYPVEVNLAYQQLLDQEVNQTIAKQIIQEILDAPIFNEESVSTNDILHKIKAQIAERLRDCSYEGINYKNKVIQFVGPTGVGKTTTIAKIASNCILNDKKNVAFITTDTYRIAAVEQLKTYARILNVPLEVVYTTSDYMKAIEKFQRYDLILVDTAGRNFREEKYVKDLLEGLDSNINIVTYLVLSLTSKPQDISEIYDQFHHVAIKEVIFTKIDETRQYGSILNTCLEKQVGIAYLTNGQDVPNDIVKATPEQIANLIVGDIVDE</sequence>
<dbReference type="InterPro" id="IPR027417">
    <property type="entry name" value="P-loop_NTPase"/>
</dbReference>
<evidence type="ECO:0000256" key="10">
    <source>
        <dbReference type="ARBA" id="ARBA00023136"/>
    </source>
</evidence>
<dbReference type="OrthoDB" id="9778554at2"/>
<evidence type="ECO:0000256" key="7">
    <source>
        <dbReference type="ARBA" id="ARBA00022795"/>
    </source>
</evidence>
<keyword evidence="4" id="KW-0813">Transport</keyword>
<dbReference type="GO" id="GO:0005525">
    <property type="term" value="F:GTP binding"/>
    <property type="evidence" value="ECO:0007669"/>
    <property type="project" value="UniProtKB-UniRule"/>
</dbReference>
<evidence type="ECO:0000256" key="9">
    <source>
        <dbReference type="ARBA" id="ARBA00023134"/>
    </source>
</evidence>
<dbReference type="GO" id="GO:0015031">
    <property type="term" value="P:protein transport"/>
    <property type="evidence" value="ECO:0007669"/>
    <property type="project" value="UniProtKB-KW"/>
</dbReference>
<dbReference type="InterPro" id="IPR020006">
    <property type="entry name" value="FlhF"/>
</dbReference>
<keyword evidence="11" id="KW-1006">Bacterial flagellum protein export</keyword>
<keyword evidence="5" id="KW-1003">Cell membrane</keyword>
<evidence type="ECO:0000256" key="2">
    <source>
        <dbReference type="ARBA" id="ARBA00008531"/>
    </source>
</evidence>
<dbReference type="InterPro" id="IPR000897">
    <property type="entry name" value="SRP54_GTPase_dom"/>
</dbReference>
<protein>
    <recommendedName>
        <fullName evidence="3 13">Flagellar biosynthesis protein FlhF</fullName>
    </recommendedName>
</protein>
<evidence type="ECO:0000256" key="6">
    <source>
        <dbReference type="ARBA" id="ARBA00022741"/>
    </source>
</evidence>
<comment type="function">
    <text evidence="12">Necessary for flagellar biosynthesis. May be involved in translocation of the flagellum.</text>
</comment>
<comment type="similarity">
    <text evidence="2">Belongs to the GTP-binding SRP family.</text>
</comment>
<evidence type="ECO:0000259" key="15">
    <source>
        <dbReference type="SMART" id="SM00382"/>
    </source>
</evidence>
<evidence type="ECO:0000313" key="18">
    <source>
        <dbReference type="Proteomes" id="UP000269301"/>
    </source>
</evidence>
<evidence type="ECO:0000256" key="3">
    <source>
        <dbReference type="ARBA" id="ARBA00014919"/>
    </source>
</evidence>
<comment type="caution">
    <text evidence="17">The sequence shown here is derived from an EMBL/GenBank/DDBJ whole genome shotgun (WGS) entry which is preliminary data.</text>
</comment>
<evidence type="ECO:0000256" key="14">
    <source>
        <dbReference type="SAM" id="MobiDB-lite"/>
    </source>
</evidence>